<evidence type="ECO:0000256" key="1">
    <source>
        <dbReference type="SAM" id="Phobius"/>
    </source>
</evidence>
<keyword evidence="1" id="KW-0472">Membrane</keyword>
<dbReference type="RefSeq" id="XP_062696608.1">
    <property type="nucleotide sequence ID" value="XM_062837953.1"/>
</dbReference>
<comment type="caution">
    <text evidence="2">The sequence shown here is derived from an EMBL/GenBank/DDBJ whole genome shotgun (WGS) entry which is preliminary data.</text>
</comment>
<gene>
    <name evidence="2" type="ORF">B0T23DRAFT_391649</name>
</gene>
<keyword evidence="1" id="KW-0812">Transmembrane</keyword>
<feature type="transmembrane region" description="Helical" evidence="1">
    <location>
        <begin position="39"/>
        <end position="60"/>
    </location>
</feature>
<keyword evidence="3" id="KW-1185">Reference proteome</keyword>
<evidence type="ECO:0000313" key="3">
    <source>
        <dbReference type="Proteomes" id="UP001285908"/>
    </source>
</evidence>
<feature type="transmembrane region" description="Helical" evidence="1">
    <location>
        <begin position="118"/>
        <end position="141"/>
    </location>
</feature>
<dbReference type="AlphaFoldDB" id="A0AAJ0IEL8"/>
<organism evidence="2 3">
    <name type="scientific">Neurospora hispaniola</name>
    <dbReference type="NCBI Taxonomy" id="588809"/>
    <lineage>
        <taxon>Eukaryota</taxon>
        <taxon>Fungi</taxon>
        <taxon>Dikarya</taxon>
        <taxon>Ascomycota</taxon>
        <taxon>Pezizomycotina</taxon>
        <taxon>Sordariomycetes</taxon>
        <taxon>Sordariomycetidae</taxon>
        <taxon>Sordariales</taxon>
        <taxon>Sordariaceae</taxon>
        <taxon>Neurospora</taxon>
    </lineage>
</organism>
<dbReference type="GeneID" id="87875575"/>
<reference evidence="2 3" key="1">
    <citation type="journal article" date="2023" name="Mol. Phylogenet. Evol.">
        <title>Genome-scale phylogeny and comparative genomics of the fungal order Sordariales.</title>
        <authorList>
            <person name="Hensen N."/>
            <person name="Bonometti L."/>
            <person name="Westerberg I."/>
            <person name="Brannstrom I.O."/>
            <person name="Guillou S."/>
            <person name="Cros-Aarteil S."/>
            <person name="Calhoun S."/>
            <person name="Haridas S."/>
            <person name="Kuo A."/>
            <person name="Mondo S."/>
            <person name="Pangilinan J."/>
            <person name="Riley R."/>
            <person name="LaButti K."/>
            <person name="Andreopoulos B."/>
            <person name="Lipzen A."/>
            <person name="Chen C."/>
            <person name="Yan M."/>
            <person name="Daum C."/>
            <person name="Ng V."/>
            <person name="Clum A."/>
            <person name="Steindorff A."/>
            <person name="Ohm R.A."/>
            <person name="Martin F."/>
            <person name="Silar P."/>
            <person name="Natvig D.O."/>
            <person name="Lalanne C."/>
            <person name="Gautier V."/>
            <person name="Ament-Velasquez S.L."/>
            <person name="Kruys A."/>
            <person name="Hutchinson M.I."/>
            <person name="Powell A.J."/>
            <person name="Barry K."/>
            <person name="Miller A.N."/>
            <person name="Grigoriev I.V."/>
            <person name="Debuchy R."/>
            <person name="Gladieux P."/>
            <person name="Hiltunen Thoren M."/>
            <person name="Johannesson H."/>
        </authorList>
    </citation>
    <scope>NUCLEOTIDE SEQUENCE [LARGE SCALE GENOMIC DNA]</scope>
    <source>
        <strain evidence="2 3">FGSC 10403</strain>
    </source>
</reference>
<accession>A0AAJ0IEL8</accession>
<dbReference type="EMBL" id="JAULSX010000001">
    <property type="protein sequence ID" value="KAK3498975.1"/>
    <property type="molecule type" value="Genomic_DNA"/>
</dbReference>
<evidence type="ECO:0000313" key="2">
    <source>
        <dbReference type="EMBL" id="KAK3498975.1"/>
    </source>
</evidence>
<protein>
    <submittedName>
        <fullName evidence="2">Uncharacterized protein</fullName>
    </submittedName>
</protein>
<feature type="transmembrane region" description="Helical" evidence="1">
    <location>
        <begin position="81"/>
        <end position="98"/>
    </location>
</feature>
<proteinExistence type="predicted"/>
<dbReference type="Proteomes" id="UP001285908">
    <property type="component" value="Unassembled WGS sequence"/>
</dbReference>
<keyword evidence="1" id="KW-1133">Transmembrane helix</keyword>
<name>A0AAJ0IEL8_9PEZI</name>
<sequence length="142" mass="16191">MAAIFRIAVEEFSEGFHEALQFAYYTFISDCFSSIQGFLSAPIPAIIYYFANFSYFIIFINRGYRVAIAVFSGEEVPADNYSTGAIIDIYFVYTLVFIEVRFYSNTEYIPLERFEAEAVVAGAVLIIIVVVFRSILTIYYCA</sequence>